<feature type="region of interest" description="Disordered" evidence="1">
    <location>
        <begin position="984"/>
        <end position="1007"/>
    </location>
</feature>
<accession>A0A835Z987</accession>
<feature type="compositionally biased region" description="Pro residues" evidence="1">
    <location>
        <begin position="918"/>
        <end position="927"/>
    </location>
</feature>
<organism evidence="2 3">
    <name type="scientific">Tribonema minus</name>
    <dbReference type="NCBI Taxonomy" id="303371"/>
    <lineage>
        <taxon>Eukaryota</taxon>
        <taxon>Sar</taxon>
        <taxon>Stramenopiles</taxon>
        <taxon>Ochrophyta</taxon>
        <taxon>PX clade</taxon>
        <taxon>Xanthophyceae</taxon>
        <taxon>Tribonematales</taxon>
        <taxon>Tribonemataceae</taxon>
        <taxon>Tribonema</taxon>
    </lineage>
</organism>
<proteinExistence type="predicted"/>
<feature type="compositionally biased region" description="Gly residues" evidence="1">
    <location>
        <begin position="984"/>
        <end position="996"/>
    </location>
</feature>
<feature type="region of interest" description="Disordered" evidence="1">
    <location>
        <begin position="177"/>
        <end position="196"/>
    </location>
</feature>
<feature type="compositionally biased region" description="Low complexity" evidence="1">
    <location>
        <begin position="826"/>
        <end position="835"/>
    </location>
</feature>
<feature type="compositionally biased region" description="Low complexity" evidence="1">
    <location>
        <begin position="861"/>
        <end position="905"/>
    </location>
</feature>
<feature type="region of interest" description="Disordered" evidence="1">
    <location>
        <begin position="1039"/>
        <end position="1074"/>
    </location>
</feature>
<name>A0A835Z987_9STRA</name>
<sequence>MIIEDSAVEAPPAAAPSRLAEPSAAVSPAMAQQDDNSSTGSCKGSPASAPEPFFDGTSEAQGCETPSSSAQGRPGMAARGPSSDPSVPQGQHNDPCGALALSSACGNPYHRDGSVSSGRGGEMVDLAQQVKSLLQPDIHEAIHRSLNPTAAAVGGLQESSEKFANYAAHVADVQESAYQQRREQQRRDTELSDARTSDLQALQTRLKEAERRAFEWADRATVADKRVAAADARAATLESRLVAEEARSANNFRTVMVYFNRLEAKVSSLLMDAAAVSQQHRQLPYTPGSAYHSAQQMLSAPRAELNEFNLRTFGGSAARRDDDERSRISMHSTRSLLRPTPAMLPPHPGSVNYPTTSSATATVRDASARPPVPTFSFSLALPLAKAPAREGDKGSLKDEARAQLDGAVRVAHSQQLWTLTQTQARMDATQQLAAERAEHDTKVAATEAALQREREILRMEREEVERSARANELLLRQTQLEGLAQERQLAANRTAMHAEQRAFDHAKSQLAFSAASRGGDGSESVHSSAPSRRRDRDGGGGGGGGGDGGDGDDGGGGGTPSSSERSGSGGRRGAPAAAPAPAAVWPGQPAGLPTEAWFDAQGRAITRMAIRLRADDLPRTCITGSSLAPLVNLRRMLPSLITEKANHKRQKPRDGTMWPALISSDDFGALWFSTTVFAVVNRVVNDGGDNYLVSSLSAQAAEWVSEGERLVLSDTARLEWLFARISQFLELKRPAELAADLVRWVVATGFPLQHFVHEFSTAAAEVISTDSRQDNFVLSALLEVCRQQYSATAAAWTYIADDPQSHTTRDLLEAYAHWSAPHTADGDSVYDSDGGSNHGSDDFNSDIDADYYSDYTHNSEAPSATASGAAAGVNEQQQQQQQLNAAAAPQQQLNAAAAPQQQPALSLPPHAGSELAPPFVPAPPPAPAQHLRLRRGARDEDPKTAGFPPATPYSAAALMLLEPAVPARSMPARRVNFKFAHSAGAGGTPNQGGVGAGSTASPAADAMAQEAHPFSALDAPTASPASLVASAAADAAHAPATASPPSAPPATAAAALTTSSAPTSSAPTSTTSATSAHSARVMDCSMAAPAPASFSARSARAAAYAAAAHPSAHCSRVATPRACLGPWPGGTRAGNLPRAQRMLSGPCRSSVCAGVPCDAHHALATCGIDLAMLAPSASSIAPIINSESAPSGVAASGFEHRRLLPATVATRELDALLQGGMQGMEQASFTASNTFCSGKGSKKAGVQWYYLSSGGSRSSQGSYNLAQRVAFWRRRTSLALQRALTRVVIDNWNAVIAPDGDVSAYRRIALLQVPRPSPASAEPPAPP</sequence>
<feature type="compositionally biased region" description="Polar residues" evidence="1">
    <location>
        <begin position="58"/>
        <end position="71"/>
    </location>
</feature>
<feature type="compositionally biased region" description="Gly residues" evidence="1">
    <location>
        <begin position="539"/>
        <end position="559"/>
    </location>
</feature>
<keyword evidence="3" id="KW-1185">Reference proteome</keyword>
<evidence type="ECO:0000256" key="1">
    <source>
        <dbReference type="SAM" id="MobiDB-lite"/>
    </source>
</evidence>
<feature type="compositionally biased region" description="Basic and acidic residues" evidence="1">
    <location>
        <begin position="180"/>
        <end position="196"/>
    </location>
</feature>
<feature type="region of interest" description="Disordered" evidence="1">
    <location>
        <begin position="510"/>
        <end position="588"/>
    </location>
</feature>
<evidence type="ECO:0000313" key="3">
    <source>
        <dbReference type="Proteomes" id="UP000664859"/>
    </source>
</evidence>
<feature type="region of interest" description="Disordered" evidence="1">
    <location>
        <begin position="826"/>
        <end position="845"/>
    </location>
</feature>
<feature type="region of interest" description="Disordered" evidence="1">
    <location>
        <begin position="851"/>
        <end position="950"/>
    </location>
</feature>
<comment type="caution">
    <text evidence="2">The sequence shown here is derived from an EMBL/GenBank/DDBJ whole genome shotgun (WGS) entry which is preliminary data.</text>
</comment>
<feature type="compositionally biased region" description="Low complexity" evidence="1">
    <location>
        <begin position="573"/>
        <end position="588"/>
    </location>
</feature>
<dbReference type="Proteomes" id="UP000664859">
    <property type="component" value="Unassembled WGS sequence"/>
</dbReference>
<evidence type="ECO:0000313" key="2">
    <source>
        <dbReference type="EMBL" id="KAG5188002.1"/>
    </source>
</evidence>
<feature type="compositionally biased region" description="Polar residues" evidence="1">
    <location>
        <begin position="83"/>
        <end position="92"/>
    </location>
</feature>
<protein>
    <submittedName>
        <fullName evidence="2">Uncharacterized protein</fullName>
    </submittedName>
</protein>
<feature type="region of interest" description="Disordered" evidence="1">
    <location>
        <begin position="1"/>
        <end position="99"/>
    </location>
</feature>
<reference evidence="2" key="1">
    <citation type="submission" date="2021-02" db="EMBL/GenBank/DDBJ databases">
        <title>First Annotated Genome of the Yellow-green Alga Tribonema minus.</title>
        <authorList>
            <person name="Mahan K.M."/>
        </authorList>
    </citation>
    <scope>NUCLEOTIDE SEQUENCE</scope>
    <source>
        <strain evidence="2">UTEX B ZZ1240</strain>
    </source>
</reference>
<dbReference type="EMBL" id="JAFCMP010000079">
    <property type="protein sequence ID" value="KAG5188002.1"/>
    <property type="molecule type" value="Genomic_DNA"/>
</dbReference>
<gene>
    <name evidence="2" type="ORF">JKP88DRAFT_306066</name>
</gene>
<feature type="compositionally biased region" description="Polar residues" evidence="1">
    <location>
        <begin position="33"/>
        <end position="42"/>
    </location>
</feature>